<evidence type="ECO:0000256" key="3">
    <source>
        <dbReference type="ARBA" id="ARBA00009347"/>
    </source>
</evidence>
<comment type="similarity">
    <text evidence="3 10">Belongs to the acyl-CoA dehydrogenase family.</text>
</comment>
<evidence type="ECO:0000256" key="8">
    <source>
        <dbReference type="ARBA" id="ARBA00040394"/>
    </source>
</evidence>
<evidence type="ECO:0000256" key="1">
    <source>
        <dbReference type="ARBA" id="ARBA00001974"/>
    </source>
</evidence>
<dbReference type="Gene3D" id="1.20.140.10">
    <property type="entry name" value="Butyryl-CoA Dehydrogenase, subunit A, domain 3"/>
    <property type="match status" value="1"/>
</dbReference>
<dbReference type="InterPro" id="IPR009075">
    <property type="entry name" value="AcylCo_DH/oxidase_C"/>
</dbReference>
<dbReference type="Gene3D" id="2.40.110.10">
    <property type="entry name" value="Butyryl-CoA Dehydrogenase, subunit A, domain 2"/>
    <property type="match status" value="1"/>
</dbReference>
<organism evidence="13 14">
    <name type="scientific">Nocardia jiangsuensis</name>
    <dbReference type="NCBI Taxonomy" id="1691563"/>
    <lineage>
        <taxon>Bacteria</taxon>
        <taxon>Bacillati</taxon>
        <taxon>Actinomycetota</taxon>
        <taxon>Actinomycetes</taxon>
        <taxon>Mycobacteriales</taxon>
        <taxon>Nocardiaceae</taxon>
        <taxon>Nocardia</taxon>
    </lineage>
</organism>
<dbReference type="SUPFAM" id="SSF47203">
    <property type="entry name" value="Acyl-CoA dehydrogenase C-terminal domain-like"/>
    <property type="match status" value="1"/>
</dbReference>
<dbReference type="Gene3D" id="1.10.540.10">
    <property type="entry name" value="Acyl-CoA dehydrogenase/oxidase, N-terminal domain"/>
    <property type="match status" value="1"/>
</dbReference>
<comment type="caution">
    <text evidence="13">The sequence shown here is derived from an EMBL/GenBank/DDBJ whole genome shotgun (WGS) entry which is preliminary data.</text>
</comment>
<protein>
    <recommendedName>
        <fullName evidence="8">Acyl-[acyl-carrier-protein] dehydrogenase MbtN</fullName>
    </recommendedName>
    <alternativeName>
        <fullName evidence="9">Mycobactin synthase protein N</fullName>
    </alternativeName>
</protein>
<evidence type="ECO:0000256" key="5">
    <source>
        <dbReference type="ARBA" id="ARBA00022827"/>
    </source>
</evidence>
<dbReference type="InterPro" id="IPR006091">
    <property type="entry name" value="Acyl-CoA_Oxase/DH_mid-dom"/>
</dbReference>
<dbReference type="PANTHER" id="PTHR48083">
    <property type="entry name" value="MEDIUM-CHAIN SPECIFIC ACYL-COA DEHYDROGENASE, MITOCHONDRIAL-RELATED"/>
    <property type="match status" value="1"/>
</dbReference>
<gene>
    <name evidence="13" type="ORF">ACFO0B_25210</name>
</gene>
<dbReference type="InterPro" id="IPR036250">
    <property type="entry name" value="AcylCo_DH-like_C"/>
</dbReference>
<evidence type="ECO:0000256" key="10">
    <source>
        <dbReference type="RuleBase" id="RU362125"/>
    </source>
</evidence>
<keyword evidence="4 10" id="KW-0285">Flavoprotein</keyword>
<dbReference type="InterPro" id="IPR050741">
    <property type="entry name" value="Acyl-CoA_dehydrogenase"/>
</dbReference>
<comment type="pathway">
    <text evidence="2">Siderophore biosynthesis; mycobactin biosynthesis.</text>
</comment>
<evidence type="ECO:0000256" key="6">
    <source>
        <dbReference type="ARBA" id="ARBA00023002"/>
    </source>
</evidence>
<evidence type="ECO:0000256" key="7">
    <source>
        <dbReference type="ARBA" id="ARBA00037085"/>
    </source>
</evidence>
<dbReference type="EMBL" id="JBHSAX010000019">
    <property type="protein sequence ID" value="MFC3965301.1"/>
    <property type="molecule type" value="Genomic_DNA"/>
</dbReference>
<evidence type="ECO:0000313" key="14">
    <source>
        <dbReference type="Proteomes" id="UP001595696"/>
    </source>
</evidence>
<evidence type="ECO:0000256" key="9">
    <source>
        <dbReference type="ARBA" id="ARBA00042660"/>
    </source>
</evidence>
<dbReference type="InterPro" id="IPR037069">
    <property type="entry name" value="AcylCoA_DH/ox_N_sf"/>
</dbReference>
<dbReference type="Pfam" id="PF02770">
    <property type="entry name" value="Acyl-CoA_dh_M"/>
    <property type="match status" value="1"/>
</dbReference>
<dbReference type="RefSeq" id="WP_378615048.1">
    <property type="nucleotide sequence ID" value="NZ_JBHSAX010000019.1"/>
</dbReference>
<keyword evidence="6 10" id="KW-0560">Oxidoreductase</keyword>
<dbReference type="InterPro" id="IPR046373">
    <property type="entry name" value="Acyl-CoA_Oxase/DH_mid-dom_sf"/>
</dbReference>
<name>A0ABV8E0H8_9NOCA</name>
<dbReference type="CDD" id="cd00567">
    <property type="entry name" value="ACAD"/>
    <property type="match status" value="1"/>
</dbReference>
<evidence type="ECO:0000259" key="12">
    <source>
        <dbReference type="Pfam" id="PF02770"/>
    </source>
</evidence>
<keyword evidence="14" id="KW-1185">Reference proteome</keyword>
<evidence type="ECO:0000256" key="2">
    <source>
        <dbReference type="ARBA" id="ARBA00005102"/>
    </source>
</evidence>
<keyword evidence="5 10" id="KW-0274">FAD</keyword>
<dbReference type="GO" id="GO:0016491">
    <property type="term" value="F:oxidoreductase activity"/>
    <property type="evidence" value="ECO:0007669"/>
    <property type="project" value="UniProtKB-KW"/>
</dbReference>
<evidence type="ECO:0000259" key="11">
    <source>
        <dbReference type="Pfam" id="PF00441"/>
    </source>
</evidence>
<reference evidence="14" key="1">
    <citation type="journal article" date="2019" name="Int. J. Syst. Evol. Microbiol.">
        <title>The Global Catalogue of Microorganisms (GCM) 10K type strain sequencing project: providing services to taxonomists for standard genome sequencing and annotation.</title>
        <authorList>
            <consortium name="The Broad Institute Genomics Platform"/>
            <consortium name="The Broad Institute Genome Sequencing Center for Infectious Disease"/>
            <person name="Wu L."/>
            <person name="Ma J."/>
        </authorList>
    </citation>
    <scope>NUCLEOTIDE SEQUENCE [LARGE SCALE GENOMIC DNA]</scope>
    <source>
        <strain evidence="14">CGMCC 4.7330</strain>
    </source>
</reference>
<comment type="cofactor">
    <cofactor evidence="1 10">
        <name>FAD</name>
        <dbReference type="ChEBI" id="CHEBI:57692"/>
    </cofactor>
</comment>
<dbReference type="InterPro" id="IPR009100">
    <property type="entry name" value="AcylCoA_DH/oxidase_NM_dom_sf"/>
</dbReference>
<dbReference type="SUPFAM" id="SSF56645">
    <property type="entry name" value="Acyl-CoA dehydrogenase NM domain-like"/>
    <property type="match status" value="1"/>
</dbReference>
<dbReference type="PANTHER" id="PTHR48083:SF20">
    <property type="entry name" value="LONG-CHAIN SPECIFIC ACYL-COA DEHYDROGENASE, MITOCHONDRIAL"/>
    <property type="match status" value="1"/>
</dbReference>
<accession>A0ABV8E0H8</accession>
<dbReference type="Proteomes" id="UP001595696">
    <property type="component" value="Unassembled WGS sequence"/>
</dbReference>
<proteinExistence type="inferred from homology"/>
<evidence type="ECO:0000313" key="13">
    <source>
        <dbReference type="EMBL" id="MFC3965301.1"/>
    </source>
</evidence>
<sequence>MTTIRAAEPSTFDRVLDAAFDEALLEVIERAEHGGPSGLFPRELIENLGSAGVFAGIWPVGAHADMASVVRLSERLGGLGSASAAAGVSAHNTALAILRRFGRSDYLRELADRATRGDAVVGLGATEAGGGSDFAMLATTAEPTAAGFRVRGSKKFVSLSTVADAIVVVARAAGSHRDGGVTLFALRSDQIHVGRPYAKLGNGYLDTAPVEFDVEVPEEAMIARPGTGLAAASAGLVVERMSVAGLVVGACDLAIGVAVAQMMRRSQFGQTLFEHQALRLRFADLQARVDTVRYALKGLTVAGPVPFRAAAGMKVTAARLGEEVMSECLHIFGGEGYLTGPAPIEKWWRDMKLARVAAGGDEVLWETVASGMRPDLEAHERWVRS</sequence>
<evidence type="ECO:0000256" key="4">
    <source>
        <dbReference type="ARBA" id="ARBA00022630"/>
    </source>
</evidence>
<feature type="domain" description="Acyl-CoA oxidase/dehydrogenase middle" evidence="12">
    <location>
        <begin position="123"/>
        <end position="213"/>
    </location>
</feature>
<feature type="domain" description="Acyl-CoA dehydrogenase/oxidase C-terminal" evidence="11">
    <location>
        <begin position="226"/>
        <end position="371"/>
    </location>
</feature>
<dbReference type="Pfam" id="PF00441">
    <property type="entry name" value="Acyl-CoA_dh_1"/>
    <property type="match status" value="1"/>
</dbReference>
<comment type="function">
    <text evidence="7">Catalyzes the dehydrogenation at the alpha-beta position of ACP-bound acyl chains. This results in the introduction of a double bond in the lipidic chain, which is further transferred to the epsilon-amino group of lysine residue in the mycobactin core by MbtK.</text>
</comment>